<evidence type="ECO:0000256" key="1">
    <source>
        <dbReference type="SAM" id="SignalP"/>
    </source>
</evidence>
<evidence type="ECO:0008006" key="4">
    <source>
        <dbReference type="Google" id="ProtNLM"/>
    </source>
</evidence>
<name>A0ABW3WM61_9FLAO</name>
<comment type="caution">
    <text evidence="2">The sequence shown here is derived from an EMBL/GenBank/DDBJ whole genome shotgun (WGS) entry which is preliminary data.</text>
</comment>
<dbReference type="PROSITE" id="PS51257">
    <property type="entry name" value="PROKAR_LIPOPROTEIN"/>
    <property type="match status" value="1"/>
</dbReference>
<keyword evidence="1" id="KW-0732">Signal</keyword>
<evidence type="ECO:0000313" key="2">
    <source>
        <dbReference type="EMBL" id="MFD1293007.1"/>
    </source>
</evidence>
<dbReference type="Proteomes" id="UP001597241">
    <property type="component" value="Unassembled WGS sequence"/>
</dbReference>
<reference evidence="3" key="1">
    <citation type="journal article" date="2019" name="Int. J. Syst. Evol. Microbiol.">
        <title>The Global Catalogue of Microorganisms (GCM) 10K type strain sequencing project: providing services to taxonomists for standard genome sequencing and annotation.</title>
        <authorList>
            <consortium name="The Broad Institute Genomics Platform"/>
            <consortium name="The Broad Institute Genome Sequencing Center for Infectious Disease"/>
            <person name="Wu L."/>
            <person name="Ma J."/>
        </authorList>
    </citation>
    <scope>NUCLEOTIDE SEQUENCE [LARGE SCALE GENOMIC DNA]</scope>
    <source>
        <strain evidence="3">CCUG 62221</strain>
    </source>
</reference>
<feature type="chain" id="PRO_5046715137" description="Secreted protein" evidence="1">
    <location>
        <begin position="25"/>
        <end position="53"/>
    </location>
</feature>
<feature type="signal peptide" evidence="1">
    <location>
        <begin position="1"/>
        <end position="24"/>
    </location>
</feature>
<proteinExistence type="predicted"/>
<dbReference type="RefSeq" id="WP_386807961.1">
    <property type="nucleotide sequence ID" value="NZ_JBHTMV010000003.1"/>
</dbReference>
<accession>A0ABW3WM61</accession>
<keyword evidence="3" id="KW-1185">Reference proteome</keyword>
<sequence>MKTIKFIFAFVLFATLLTSCSATSVSDDDELYSVENTQATGEESSADVIRERN</sequence>
<gene>
    <name evidence="2" type="ORF">ACFQ5N_04075</name>
</gene>
<evidence type="ECO:0000313" key="3">
    <source>
        <dbReference type="Proteomes" id="UP001597241"/>
    </source>
</evidence>
<protein>
    <recommendedName>
        <fullName evidence="4">Secreted protein</fullName>
    </recommendedName>
</protein>
<dbReference type="EMBL" id="JBHTMV010000003">
    <property type="protein sequence ID" value="MFD1293007.1"/>
    <property type="molecule type" value="Genomic_DNA"/>
</dbReference>
<organism evidence="2 3">
    <name type="scientific">Lutibacter holmesii</name>
    <dbReference type="NCBI Taxonomy" id="1137985"/>
    <lineage>
        <taxon>Bacteria</taxon>
        <taxon>Pseudomonadati</taxon>
        <taxon>Bacteroidota</taxon>
        <taxon>Flavobacteriia</taxon>
        <taxon>Flavobacteriales</taxon>
        <taxon>Flavobacteriaceae</taxon>
        <taxon>Lutibacter</taxon>
    </lineage>
</organism>